<sequence>MPSTSGSPRTPPNSVPPSQGLSSSMLQSSPSPSESGDEPALDSSWPIRDRHPPPYLKDYVCAVAGCTSTYAYPLTNYLTYQ</sequence>
<comment type="caution">
    <text evidence="2">The sequence shown here is derived from an EMBL/GenBank/DDBJ whole genome shotgun (WGS) entry which is preliminary data.</text>
</comment>
<feature type="compositionally biased region" description="Low complexity" evidence="1">
    <location>
        <begin position="16"/>
        <end position="34"/>
    </location>
</feature>
<evidence type="ECO:0000313" key="3">
    <source>
        <dbReference type="Proteomes" id="UP000195402"/>
    </source>
</evidence>
<feature type="region of interest" description="Disordered" evidence="1">
    <location>
        <begin position="1"/>
        <end position="50"/>
    </location>
</feature>
<protein>
    <submittedName>
        <fullName evidence="2">Uncharacterized protein</fullName>
    </submittedName>
</protein>
<keyword evidence="3" id="KW-1185">Reference proteome</keyword>
<evidence type="ECO:0000256" key="1">
    <source>
        <dbReference type="SAM" id="MobiDB-lite"/>
    </source>
</evidence>
<dbReference type="Proteomes" id="UP000195402">
    <property type="component" value="Unassembled WGS sequence"/>
</dbReference>
<proteinExistence type="predicted"/>
<evidence type="ECO:0000313" key="2">
    <source>
        <dbReference type="EMBL" id="OVA14793.1"/>
    </source>
</evidence>
<reference evidence="2 3" key="1">
    <citation type="journal article" date="2017" name="Mol. Plant">
        <title>The Genome of Medicinal Plant Macleaya cordata Provides New Insights into Benzylisoquinoline Alkaloids Metabolism.</title>
        <authorList>
            <person name="Liu X."/>
            <person name="Liu Y."/>
            <person name="Huang P."/>
            <person name="Ma Y."/>
            <person name="Qing Z."/>
            <person name="Tang Q."/>
            <person name="Cao H."/>
            <person name="Cheng P."/>
            <person name="Zheng Y."/>
            <person name="Yuan Z."/>
            <person name="Zhou Y."/>
            <person name="Liu J."/>
            <person name="Tang Z."/>
            <person name="Zhuo Y."/>
            <person name="Zhang Y."/>
            <person name="Yu L."/>
            <person name="Huang J."/>
            <person name="Yang P."/>
            <person name="Peng Q."/>
            <person name="Zhang J."/>
            <person name="Jiang W."/>
            <person name="Zhang Z."/>
            <person name="Lin K."/>
            <person name="Ro D.K."/>
            <person name="Chen X."/>
            <person name="Xiong X."/>
            <person name="Shang Y."/>
            <person name="Huang S."/>
            <person name="Zeng J."/>
        </authorList>
    </citation>
    <scope>NUCLEOTIDE SEQUENCE [LARGE SCALE GENOMIC DNA]</scope>
    <source>
        <strain evidence="3">cv. BLH2017</strain>
        <tissue evidence="2">Root</tissue>
    </source>
</reference>
<accession>A0A200QWE8</accession>
<organism evidence="2 3">
    <name type="scientific">Macleaya cordata</name>
    <name type="common">Five-seeded plume-poppy</name>
    <name type="synonym">Bocconia cordata</name>
    <dbReference type="NCBI Taxonomy" id="56857"/>
    <lineage>
        <taxon>Eukaryota</taxon>
        <taxon>Viridiplantae</taxon>
        <taxon>Streptophyta</taxon>
        <taxon>Embryophyta</taxon>
        <taxon>Tracheophyta</taxon>
        <taxon>Spermatophyta</taxon>
        <taxon>Magnoliopsida</taxon>
        <taxon>Ranunculales</taxon>
        <taxon>Papaveraceae</taxon>
        <taxon>Papaveroideae</taxon>
        <taxon>Macleaya</taxon>
    </lineage>
</organism>
<dbReference type="InParanoid" id="A0A200QWE8"/>
<dbReference type="AlphaFoldDB" id="A0A200QWE8"/>
<gene>
    <name evidence="2" type="ORF">BVC80_6213g1</name>
</gene>
<name>A0A200QWE8_MACCD</name>
<dbReference type="EMBL" id="MVGT01001021">
    <property type="protein sequence ID" value="OVA14793.1"/>
    <property type="molecule type" value="Genomic_DNA"/>
</dbReference>